<evidence type="ECO:0000256" key="6">
    <source>
        <dbReference type="SAM" id="Phobius"/>
    </source>
</evidence>
<evidence type="ECO:0000256" key="1">
    <source>
        <dbReference type="ARBA" id="ARBA00004141"/>
    </source>
</evidence>
<dbReference type="PANTHER" id="PTHR43791:SF51">
    <property type="entry name" value="MAJOR FACILITATOR SUPERFAMILY (MFS) PROFILE DOMAIN-CONTAINING PROTEIN"/>
    <property type="match status" value="1"/>
</dbReference>
<feature type="transmembrane region" description="Helical" evidence="6">
    <location>
        <begin position="294"/>
        <end position="315"/>
    </location>
</feature>
<keyword evidence="4 6" id="KW-1133">Transmembrane helix</keyword>
<feature type="transmembrane region" description="Helical" evidence="6">
    <location>
        <begin position="226"/>
        <end position="246"/>
    </location>
</feature>
<keyword evidence="2" id="KW-0813">Transport</keyword>
<dbReference type="Gene3D" id="1.20.1250.20">
    <property type="entry name" value="MFS general substrate transporter like domains"/>
    <property type="match status" value="2"/>
</dbReference>
<evidence type="ECO:0000256" key="2">
    <source>
        <dbReference type="ARBA" id="ARBA00022448"/>
    </source>
</evidence>
<keyword evidence="3 6" id="KW-0812">Transmembrane</keyword>
<evidence type="ECO:0000313" key="8">
    <source>
        <dbReference type="Proteomes" id="UP001362999"/>
    </source>
</evidence>
<keyword evidence="8" id="KW-1185">Reference proteome</keyword>
<evidence type="ECO:0000256" key="5">
    <source>
        <dbReference type="ARBA" id="ARBA00023136"/>
    </source>
</evidence>
<dbReference type="GO" id="GO:0016020">
    <property type="term" value="C:membrane"/>
    <property type="evidence" value="ECO:0007669"/>
    <property type="project" value="UniProtKB-SubCell"/>
</dbReference>
<feature type="transmembrane region" description="Helical" evidence="6">
    <location>
        <begin position="385"/>
        <end position="404"/>
    </location>
</feature>
<name>A0AAW0ELX1_9AGAR</name>
<dbReference type="Pfam" id="PF07690">
    <property type="entry name" value="MFS_1"/>
    <property type="match status" value="1"/>
</dbReference>
<dbReference type="Proteomes" id="UP001362999">
    <property type="component" value="Unassembled WGS sequence"/>
</dbReference>
<proteinExistence type="predicted"/>
<comment type="caution">
    <text evidence="7">The sequence shown here is derived from an EMBL/GenBank/DDBJ whole genome shotgun (WGS) entry which is preliminary data.</text>
</comment>
<feature type="transmembrane region" description="Helical" evidence="6">
    <location>
        <begin position="195"/>
        <end position="214"/>
    </location>
</feature>
<dbReference type="AlphaFoldDB" id="A0AAW0ELX1"/>
<dbReference type="PANTHER" id="PTHR43791">
    <property type="entry name" value="PERMEASE-RELATED"/>
    <property type="match status" value="1"/>
</dbReference>
<feature type="transmembrane region" description="Helical" evidence="6">
    <location>
        <begin position="129"/>
        <end position="150"/>
    </location>
</feature>
<feature type="transmembrane region" description="Helical" evidence="6">
    <location>
        <begin position="95"/>
        <end position="117"/>
    </location>
</feature>
<sequence>MSSNIPTPDEKRSTSSSDDEIIGQLNAKLASLGTSDDEAAYRKVLRRVDIRIMPLVLIQYLFMRVDVTNISNAAIMNIEQKTDIKTQLHLSPQQWVWVIACFYYPYMFLEPISTILLKRTSAPIWLSRIMVTWGVVTCCIAATTTYGGLITTRVLVGAFEAGYFPCIIVGYIDWLDSYFWTFWYTPAELAIRVAALYSMASLSGFIGGFLAYAISFANGVLAGWQWLFILEGIPPIILGIVTYFALPSYPEQSNWLSAAEKDLILRHLHKDAPTIHGKTFSWNAARLLFTDPTYYSFTAAWICSGVGGNGISFSLPTVIKDLGFTDSRMANVLTMPPSFTAFALVLILGRLVQTGRLNPFPVCIFLDVVIIACYIVLLYVDTVGVRYFVLVVSTAASGSLYPMLWPKRVQALRGTAMAGLGIGLHNASAQFSGILGPQIFSPAYGPAYQVSFKVSIALLSGAVVSHSLSWFFMHGPIQTYAPRLAQRVQAQTQLRKSDLREEEESKQHSGSVV</sequence>
<evidence type="ECO:0000313" key="7">
    <source>
        <dbReference type="EMBL" id="KAK7065099.1"/>
    </source>
</evidence>
<feature type="transmembrane region" description="Helical" evidence="6">
    <location>
        <begin position="416"/>
        <end position="440"/>
    </location>
</feature>
<feature type="transmembrane region" description="Helical" evidence="6">
    <location>
        <begin position="359"/>
        <end position="379"/>
    </location>
</feature>
<dbReference type="EMBL" id="JAWWNJ010000001">
    <property type="protein sequence ID" value="KAK7065099.1"/>
    <property type="molecule type" value="Genomic_DNA"/>
</dbReference>
<dbReference type="SUPFAM" id="SSF103473">
    <property type="entry name" value="MFS general substrate transporter"/>
    <property type="match status" value="1"/>
</dbReference>
<comment type="subcellular location">
    <subcellularLocation>
        <location evidence="1">Membrane</location>
        <topology evidence="1">Multi-pass membrane protein</topology>
    </subcellularLocation>
</comment>
<protein>
    <submittedName>
        <fullName evidence="7">High-affinity nicotinic acid transporter</fullName>
    </submittedName>
</protein>
<gene>
    <name evidence="7" type="ORF">R3P38DRAFT_3250549</name>
</gene>
<dbReference type="GO" id="GO:0022857">
    <property type="term" value="F:transmembrane transporter activity"/>
    <property type="evidence" value="ECO:0007669"/>
    <property type="project" value="InterPro"/>
</dbReference>
<evidence type="ECO:0000256" key="3">
    <source>
        <dbReference type="ARBA" id="ARBA00022692"/>
    </source>
</evidence>
<dbReference type="InterPro" id="IPR036259">
    <property type="entry name" value="MFS_trans_sf"/>
</dbReference>
<organism evidence="7 8">
    <name type="scientific">Favolaschia claudopus</name>
    <dbReference type="NCBI Taxonomy" id="2862362"/>
    <lineage>
        <taxon>Eukaryota</taxon>
        <taxon>Fungi</taxon>
        <taxon>Dikarya</taxon>
        <taxon>Basidiomycota</taxon>
        <taxon>Agaricomycotina</taxon>
        <taxon>Agaricomycetes</taxon>
        <taxon>Agaricomycetidae</taxon>
        <taxon>Agaricales</taxon>
        <taxon>Marasmiineae</taxon>
        <taxon>Mycenaceae</taxon>
        <taxon>Favolaschia</taxon>
    </lineage>
</organism>
<dbReference type="InterPro" id="IPR011701">
    <property type="entry name" value="MFS"/>
</dbReference>
<keyword evidence="5 6" id="KW-0472">Membrane</keyword>
<reference evidence="7 8" key="1">
    <citation type="journal article" date="2024" name="J Genomics">
        <title>Draft genome sequencing and assembly of Favolaschia claudopus CIRM-BRFM 2984 isolated from oak limbs.</title>
        <authorList>
            <person name="Navarro D."/>
            <person name="Drula E."/>
            <person name="Chaduli D."/>
            <person name="Cazenave R."/>
            <person name="Ahrendt S."/>
            <person name="Wang J."/>
            <person name="Lipzen A."/>
            <person name="Daum C."/>
            <person name="Barry K."/>
            <person name="Grigoriev I.V."/>
            <person name="Favel A."/>
            <person name="Rosso M.N."/>
            <person name="Martin F."/>
        </authorList>
    </citation>
    <scope>NUCLEOTIDE SEQUENCE [LARGE SCALE GENOMIC DNA]</scope>
    <source>
        <strain evidence="7 8">CIRM-BRFM 2984</strain>
    </source>
</reference>
<feature type="transmembrane region" description="Helical" evidence="6">
    <location>
        <begin position="335"/>
        <end position="352"/>
    </location>
</feature>
<feature type="transmembrane region" description="Helical" evidence="6">
    <location>
        <begin position="452"/>
        <end position="473"/>
    </location>
</feature>
<evidence type="ECO:0000256" key="4">
    <source>
        <dbReference type="ARBA" id="ARBA00022989"/>
    </source>
</evidence>
<accession>A0AAW0ELX1</accession>